<dbReference type="Pfam" id="PF02023">
    <property type="entry name" value="SCAN"/>
    <property type="match status" value="1"/>
</dbReference>
<dbReference type="OMA" id="HMERECE"/>
<evidence type="ECO:0000313" key="4">
    <source>
        <dbReference type="Ensembl" id="ENSUAMP00000002444.1"/>
    </source>
</evidence>
<sequence>MASDLRISFQGEPSRNDPGSENLQHKPSQGPAVQEEEETYEFPSTQLSLLQNSNNSCAKQELQNLYKLFHSWLQPEKHSKDEIISRLVLEQFMINGHCSDRSMLKEKWNASGRNLEKFMEDLTDDSMKPPGLVHVHMQGQEALFSENMPLKEVIVHLTKQLSVGSPTGTDMEMPSWTPQDTSLETGQGEWDKENGDNIYHVNDSIASQGNEIPSLLIIREEDWPRPEEDSVSLKNPLSSRKAGLGMSGSQERSLKGPSYQDVLVEGGPAFLSQSIQVTPEPVHTHQRVRELPTWGHTRRCREVFLSANKPLREDTITRGHYLAECNRGLLSKHPDLHVHQKIHAGREAFHVSTCEKILQPQNQRFLMIMIDVHMERECELMTTEGPHSGVTVRVSPCMAVSGKDDLGNPSSIAWKEGV</sequence>
<name>A0A452QCP8_URSAM</name>
<dbReference type="STRING" id="9643.ENSUAMP00000002444"/>
<accession>A0A452QCP8</accession>
<dbReference type="FunFam" id="1.10.4020.10:FF:000004">
    <property type="entry name" value="Zinc finger and SCAN domain containing 4"/>
    <property type="match status" value="1"/>
</dbReference>
<dbReference type="InterPro" id="IPR003309">
    <property type="entry name" value="SCAN_dom"/>
</dbReference>
<evidence type="ECO:0000256" key="1">
    <source>
        <dbReference type="PROSITE-ProRule" id="PRU00187"/>
    </source>
</evidence>
<feature type="domain" description="SCAN box" evidence="3">
    <location>
        <begin position="59"/>
        <end position="122"/>
    </location>
</feature>
<dbReference type="PROSITE" id="PS50804">
    <property type="entry name" value="SCAN_BOX"/>
    <property type="match status" value="1"/>
</dbReference>
<dbReference type="Ensembl" id="ENSUAMT00000002788.1">
    <property type="protein sequence ID" value="ENSUAMP00000002444.1"/>
    <property type="gene ID" value="ENSUAMG00000002239.1"/>
</dbReference>
<feature type="region of interest" description="Disordered" evidence="2">
    <location>
        <begin position="1"/>
        <end position="38"/>
    </location>
</feature>
<dbReference type="InterPro" id="IPR038269">
    <property type="entry name" value="SCAN_sf"/>
</dbReference>
<reference evidence="5" key="1">
    <citation type="submission" date="2016-06" db="EMBL/GenBank/DDBJ databases">
        <title>De novo assembly and RNA-Seq shows season-dependent expression and editing in black bear kidneys.</title>
        <authorList>
            <person name="Korstanje R."/>
            <person name="Srivastava A."/>
            <person name="Sarsani V.K."/>
            <person name="Sheehan S.M."/>
            <person name="Seger R.L."/>
            <person name="Barter M.E."/>
            <person name="Lindqvist C."/>
            <person name="Brody L.C."/>
            <person name="Mullikin J.C."/>
        </authorList>
    </citation>
    <scope>NUCLEOTIDE SEQUENCE [LARGE SCALE GENOMIC DNA]</scope>
</reference>
<protein>
    <recommendedName>
        <fullName evidence="3">SCAN box domain-containing protein</fullName>
    </recommendedName>
</protein>
<reference evidence="4" key="3">
    <citation type="submission" date="2025-09" db="UniProtKB">
        <authorList>
            <consortium name="Ensembl"/>
        </authorList>
    </citation>
    <scope>IDENTIFICATION</scope>
</reference>
<keyword evidence="1" id="KW-0539">Nucleus</keyword>
<dbReference type="SUPFAM" id="SSF47353">
    <property type="entry name" value="Retrovirus capsid dimerization domain-like"/>
    <property type="match status" value="1"/>
</dbReference>
<dbReference type="AlphaFoldDB" id="A0A452QCP8"/>
<organism evidence="4 5">
    <name type="scientific">Ursus americanus</name>
    <name type="common">American black bear</name>
    <name type="synonym">Euarctos americanus</name>
    <dbReference type="NCBI Taxonomy" id="9643"/>
    <lineage>
        <taxon>Eukaryota</taxon>
        <taxon>Metazoa</taxon>
        <taxon>Chordata</taxon>
        <taxon>Craniata</taxon>
        <taxon>Vertebrata</taxon>
        <taxon>Euteleostomi</taxon>
        <taxon>Mammalia</taxon>
        <taxon>Eutheria</taxon>
        <taxon>Laurasiatheria</taxon>
        <taxon>Carnivora</taxon>
        <taxon>Caniformia</taxon>
        <taxon>Ursidae</taxon>
        <taxon>Ursus</taxon>
    </lineage>
</organism>
<keyword evidence="5" id="KW-1185">Reference proteome</keyword>
<feature type="compositionally biased region" description="Polar residues" evidence="2">
    <location>
        <begin position="176"/>
        <end position="185"/>
    </location>
</feature>
<evidence type="ECO:0000259" key="3">
    <source>
        <dbReference type="PROSITE" id="PS50804"/>
    </source>
</evidence>
<comment type="subcellular location">
    <subcellularLocation>
        <location evidence="1">Nucleus</location>
    </subcellularLocation>
</comment>
<evidence type="ECO:0000313" key="5">
    <source>
        <dbReference type="Proteomes" id="UP000291022"/>
    </source>
</evidence>
<dbReference type="GeneTree" id="ENSGT00390000012244"/>
<feature type="region of interest" description="Disordered" evidence="2">
    <location>
        <begin position="165"/>
        <end position="186"/>
    </location>
</feature>
<reference evidence="4" key="2">
    <citation type="submission" date="2025-08" db="UniProtKB">
        <authorList>
            <consortium name="Ensembl"/>
        </authorList>
    </citation>
    <scope>IDENTIFICATION</scope>
</reference>
<proteinExistence type="predicted"/>
<dbReference type="Proteomes" id="UP000291022">
    <property type="component" value="Unassembled WGS sequence"/>
</dbReference>
<dbReference type="GO" id="GO:0005634">
    <property type="term" value="C:nucleus"/>
    <property type="evidence" value="ECO:0007669"/>
    <property type="project" value="UniProtKB-SubCell"/>
</dbReference>
<feature type="compositionally biased region" description="Polar residues" evidence="2">
    <location>
        <begin position="11"/>
        <end position="27"/>
    </location>
</feature>
<evidence type="ECO:0000256" key="2">
    <source>
        <dbReference type="SAM" id="MobiDB-lite"/>
    </source>
</evidence>
<feature type="region of interest" description="Disordered" evidence="2">
    <location>
        <begin position="225"/>
        <end position="257"/>
    </location>
</feature>
<dbReference type="SMART" id="SM00431">
    <property type="entry name" value="SCAN"/>
    <property type="match status" value="1"/>
</dbReference>
<dbReference type="Gene3D" id="1.10.4020.10">
    <property type="entry name" value="DNA breaking-rejoining enzymes"/>
    <property type="match status" value="1"/>
</dbReference>